<dbReference type="EMBL" id="BEXD01001890">
    <property type="protein sequence ID" value="GBB96182.1"/>
    <property type="molecule type" value="Genomic_DNA"/>
</dbReference>
<accession>A0A2Z6R5S2</accession>
<dbReference type="OrthoDB" id="10631760at2759"/>
<evidence type="ECO:0000313" key="2">
    <source>
        <dbReference type="EMBL" id="GBB96182.1"/>
    </source>
</evidence>
<name>A0A2Z6R5S2_9GLOM</name>
<dbReference type="Proteomes" id="UP000615446">
    <property type="component" value="Unassembled WGS sequence"/>
</dbReference>
<protein>
    <submittedName>
        <fullName evidence="2">Uncharacterized protein</fullName>
    </submittedName>
</protein>
<comment type="caution">
    <text evidence="2">The sequence shown here is derived from an EMBL/GenBank/DDBJ whole genome shotgun (WGS) entry which is preliminary data.</text>
</comment>
<proteinExistence type="predicted"/>
<dbReference type="EMBL" id="BLAL01000162">
    <property type="protein sequence ID" value="GES86765.1"/>
    <property type="molecule type" value="Genomic_DNA"/>
</dbReference>
<reference evidence="3" key="2">
    <citation type="submission" date="2019-10" db="EMBL/GenBank/DDBJ databases">
        <title>Conservation and host-specific expression of non-tandemly repeated heterogenous ribosome RNA gene in arbuscular mycorrhizal fungi.</title>
        <authorList>
            <person name="Maeda T."/>
            <person name="Kobayashi Y."/>
            <person name="Nakagawa T."/>
            <person name="Ezawa T."/>
            <person name="Yamaguchi K."/>
            <person name="Bino T."/>
            <person name="Nishimoto Y."/>
            <person name="Shigenobu S."/>
            <person name="Kawaguchi M."/>
        </authorList>
    </citation>
    <scope>NUCLEOTIDE SEQUENCE</scope>
    <source>
        <strain evidence="3">HR1</strain>
    </source>
</reference>
<feature type="region of interest" description="Disordered" evidence="1">
    <location>
        <begin position="1"/>
        <end position="47"/>
    </location>
</feature>
<dbReference type="AlphaFoldDB" id="A0A2Z6R5S2"/>
<reference evidence="2 4" key="1">
    <citation type="submission" date="2017-11" db="EMBL/GenBank/DDBJ databases">
        <title>The genome of Rhizophagus clarus HR1 reveals common genetic basis of auxotrophy among arbuscular mycorrhizal fungi.</title>
        <authorList>
            <person name="Kobayashi Y."/>
        </authorList>
    </citation>
    <scope>NUCLEOTIDE SEQUENCE [LARGE SCALE GENOMIC DNA]</scope>
    <source>
        <strain evidence="2 4">HR1</strain>
    </source>
</reference>
<evidence type="ECO:0000313" key="4">
    <source>
        <dbReference type="Proteomes" id="UP000247702"/>
    </source>
</evidence>
<sequence length="124" mass="14770">MIIITIKDKKKDKERREYKDDKLEDMANEETEEEVPKPKSFRNNTNFETPPNHAIFSMLHSVKPSSCNSSNLNSNENFLLPISNIIRNFIIEVPFMNEFLEELDRKYDANKFTCYLQKFEEEEI</sequence>
<evidence type="ECO:0000313" key="3">
    <source>
        <dbReference type="EMBL" id="GES86765.1"/>
    </source>
</evidence>
<organism evidence="2 4">
    <name type="scientific">Rhizophagus clarus</name>
    <dbReference type="NCBI Taxonomy" id="94130"/>
    <lineage>
        <taxon>Eukaryota</taxon>
        <taxon>Fungi</taxon>
        <taxon>Fungi incertae sedis</taxon>
        <taxon>Mucoromycota</taxon>
        <taxon>Glomeromycotina</taxon>
        <taxon>Glomeromycetes</taxon>
        <taxon>Glomerales</taxon>
        <taxon>Glomeraceae</taxon>
        <taxon>Rhizophagus</taxon>
    </lineage>
</organism>
<feature type="compositionally biased region" description="Basic and acidic residues" evidence="1">
    <location>
        <begin position="1"/>
        <end position="25"/>
    </location>
</feature>
<gene>
    <name evidence="3" type="ORF">RCL2_001380900</name>
    <name evidence="2" type="ORF">RclHR1_00270028</name>
</gene>
<evidence type="ECO:0000256" key="1">
    <source>
        <dbReference type="SAM" id="MobiDB-lite"/>
    </source>
</evidence>
<dbReference type="Proteomes" id="UP000247702">
    <property type="component" value="Unassembled WGS sequence"/>
</dbReference>
<keyword evidence="4" id="KW-1185">Reference proteome</keyword>